<proteinExistence type="predicted"/>
<reference evidence="2" key="1">
    <citation type="submission" date="2016-09" db="EMBL/GenBank/DDBJ databases">
        <authorList>
            <person name="Guldener U."/>
        </authorList>
    </citation>
    <scope>NUCLEOTIDE SEQUENCE [LARGE SCALE GENOMIC DNA]</scope>
    <source>
        <strain evidence="2">V64-1</strain>
    </source>
</reference>
<dbReference type="EMBL" id="FMJY01000002">
    <property type="protein sequence ID" value="SCO78557.1"/>
    <property type="molecule type" value="Genomic_DNA"/>
</dbReference>
<dbReference type="AlphaFoldDB" id="A0A2H3SQ38"/>
<dbReference type="Proteomes" id="UP000219369">
    <property type="component" value="Unassembled WGS sequence"/>
</dbReference>
<protein>
    <submittedName>
        <fullName evidence="1">Uncharacterized protein</fullName>
    </submittedName>
</protein>
<organism evidence="1 2">
    <name type="scientific">Fusarium oxysporum</name>
    <name type="common">Fusarium vascular wilt</name>
    <dbReference type="NCBI Taxonomy" id="5507"/>
    <lineage>
        <taxon>Eukaryota</taxon>
        <taxon>Fungi</taxon>
        <taxon>Dikarya</taxon>
        <taxon>Ascomycota</taxon>
        <taxon>Pezizomycotina</taxon>
        <taxon>Sordariomycetes</taxon>
        <taxon>Hypocreomycetidae</taxon>
        <taxon>Hypocreales</taxon>
        <taxon>Nectriaceae</taxon>
        <taxon>Fusarium</taxon>
        <taxon>Fusarium oxysporum species complex</taxon>
    </lineage>
</organism>
<accession>A0A2H3SQ38</accession>
<gene>
    <name evidence="1" type="ORF">FRV6_02770</name>
</gene>
<evidence type="ECO:0000313" key="2">
    <source>
        <dbReference type="Proteomes" id="UP000219369"/>
    </source>
</evidence>
<evidence type="ECO:0000313" key="1">
    <source>
        <dbReference type="EMBL" id="SCO78557.1"/>
    </source>
</evidence>
<sequence length="16" mass="1863">MKLHYNDACQKKPADT</sequence>
<name>A0A2H3SQ38_FUSOX</name>